<name>A0A0J6ILL1_9PSED</name>
<dbReference type="GO" id="GO:0003677">
    <property type="term" value="F:DNA binding"/>
    <property type="evidence" value="ECO:0007669"/>
    <property type="project" value="InterPro"/>
</dbReference>
<dbReference type="EMBL" id="JYLF01000006">
    <property type="protein sequence ID" value="KMN13002.1"/>
    <property type="molecule type" value="Genomic_DNA"/>
</dbReference>
<proteinExistence type="predicted"/>
<organism evidence="1 2">
    <name type="scientific">Pseudomonas weihenstephanensis</name>
    <dbReference type="NCBI Taxonomy" id="1608994"/>
    <lineage>
        <taxon>Bacteria</taxon>
        <taxon>Pseudomonadati</taxon>
        <taxon>Pseudomonadota</taxon>
        <taxon>Gammaproteobacteria</taxon>
        <taxon>Pseudomonadales</taxon>
        <taxon>Pseudomonadaceae</taxon>
        <taxon>Pseudomonas</taxon>
    </lineage>
</organism>
<dbReference type="Proteomes" id="UP000036325">
    <property type="component" value="Unassembled WGS sequence"/>
</dbReference>
<evidence type="ECO:0008006" key="3">
    <source>
        <dbReference type="Google" id="ProtNLM"/>
    </source>
</evidence>
<protein>
    <recommendedName>
        <fullName evidence="3">Regulatory protein</fullName>
    </recommendedName>
</protein>
<evidence type="ECO:0000313" key="1">
    <source>
        <dbReference type="EMBL" id="KMN13002.1"/>
    </source>
</evidence>
<gene>
    <name evidence="1" type="ORF">TU86_16185</name>
</gene>
<dbReference type="InterPro" id="IPR038202">
    <property type="entry name" value="Cro_sf"/>
</dbReference>
<dbReference type="STRING" id="1608994.TU86_16185"/>
<dbReference type="GO" id="GO:0006355">
    <property type="term" value="P:regulation of DNA-templated transcription"/>
    <property type="evidence" value="ECO:0007669"/>
    <property type="project" value="InterPro"/>
</dbReference>
<dbReference type="InterPro" id="IPR000655">
    <property type="entry name" value="Cro-like"/>
</dbReference>
<dbReference type="Pfam" id="PF09048">
    <property type="entry name" value="Cro"/>
    <property type="match status" value="1"/>
</dbReference>
<dbReference type="Gene3D" id="3.30.240.10">
    <property type="entry name" value="CRO Repressor"/>
    <property type="match status" value="1"/>
</dbReference>
<reference evidence="1 2" key="1">
    <citation type="submission" date="2015-02" db="EMBL/GenBank/DDBJ databases">
        <title>Pseudomonas helleri sp. nov. and Pseudomonas weihenstephanensis sp. nov., isolated from raw cows milk.</title>
        <authorList>
            <person name="von Neubeck M."/>
            <person name="Huptas C."/>
            <person name="Wenning M."/>
            <person name="Scherer S."/>
        </authorList>
    </citation>
    <scope>NUCLEOTIDE SEQUENCE [LARGE SCALE GENOMIC DNA]</scope>
    <source>
        <strain evidence="1 2">DSM 29166</strain>
    </source>
</reference>
<accession>A0A0J6ILL1</accession>
<evidence type="ECO:0000313" key="2">
    <source>
        <dbReference type="Proteomes" id="UP000036325"/>
    </source>
</evidence>
<sequence>MKETSLDEFVAEKGQSEAARLLGVTPPAIYKAIAAGRHIRVLELSAGIFKASELRPFPSQPTKLQVA</sequence>
<dbReference type="InterPro" id="IPR010982">
    <property type="entry name" value="Lambda_DNA-bd_dom_sf"/>
</dbReference>
<dbReference type="OrthoDB" id="9429495at2"/>
<dbReference type="SUPFAM" id="SSF47413">
    <property type="entry name" value="lambda repressor-like DNA-binding domains"/>
    <property type="match status" value="1"/>
</dbReference>
<dbReference type="RefSeq" id="WP_048365328.1">
    <property type="nucleotide sequence ID" value="NZ_JYLF01000006.1"/>
</dbReference>
<dbReference type="AlphaFoldDB" id="A0A0J6ILL1"/>
<dbReference type="PATRIC" id="fig|1608994.3.peg.3918"/>
<comment type="caution">
    <text evidence="1">The sequence shown here is derived from an EMBL/GenBank/DDBJ whole genome shotgun (WGS) entry which is preliminary data.</text>
</comment>